<dbReference type="WBParaSite" id="Gr19_v10_g6222.t2">
    <property type="protein sequence ID" value="Gr19_v10_g6222.t2"/>
    <property type="gene ID" value="Gr19_v10_g6222"/>
</dbReference>
<accession>A0A914I3C2</accession>
<dbReference type="Proteomes" id="UP000887572">
    <property type="component" value="Unplaced"/>
</dbReference>
<dbReference type="AlphaFoldDB" id="A0A914I3C2"/>
<feature type="region of interest" description="Disordered" evidence="1">
    <location>
        <begin position="136"/>
        <end position="235"/>
    </location>
</feature>
<feature type="domain" description="ShKT" evidence="2">
    <location>
        <begin position="285"/>
        <end position="312"/>
    </location>
</feature>
<evidence type="ECO:0000313" key="3">
    <source>
        <dbReference type="Proteomes" id="UP000887572"/>
    </source>
</evidence>
<keyword evidence="3" id="KW-1185">Reference proteome</keyword>
<feature type="domain" description="ShKT" evidence="2">
    <location>
        <begin position="243"/>
        <end position="272"/>
    </location>
</feature>
<dbReference type="InterPro" id="IPR003582">
    <property type="entry name" value="ShKT_dom"/>
</dbReference>
<evidence type="ECO:0000313" key="4">
    <source>
        <dbReference type="WBParaSite" id="Gr19_v10_g6222.t2"/>
    </source>
</evidence>
<sequence length="319" mass="36150">MFDTFVVYVRYIPDSVLGIPDSVLGIPDSVLGIPDSVLGIPDSVLGIPDSVLGIPDSVLGIPDSVLGIPAAVYGIFLSVGEGQNVFGFERGGEFTEEELEQKREQLEQMVQAAHSPRREKALAKLGQFHDRLLIDKKRRNEEQMQKENLEGRDVAEAVNRRDDELAVYEEQPTRQKHNDWEERQNDRKNERPAHGHASDGRHPHGHNRGEQRGDEAAAEEQQRDKAKVKRNRAHKVQRKIAGDLATNCRAHLHQCLSGFYKRAMQIYCKGTCSQLGNVNKDFGFNCRPLARQGMCANEKWGEIMFKFCHRSCTRLRGRR</sequence>
<name>A0A914I3C2_GLORO</name>
<feature type="compositionally biased region" description="Basic and acidic residues" evidence="1">
    <location>
        <begin position="171"/>
        <end position="225"/>
    </location>
</feature>
<dbReference type="Pfam" id="PF01549">
    <property type="entry name" value="ShK"/>
    <property type="match status" value="2"/>
</dbReference>
<feature type="compositionally biased region" description="Basic and acidic residues" evidence="1">
    <location>
        <begin position="136"/>
        <end position="164"/>
    </location>
</feature>
<evidence type="ECO:0000256" key="1">
    <source>
        <dbReference type="SAM" id="MobiDB-lite"/>
    </source>
</evidence>
<protein>
    <submittedName>
        <fullName evidence="4">ShKT domain-containing protein</fullName>
    </submittedName>
</protein>
<evidence type="ECO:0000259" key="2">
    <source>
        <dbReference type="Pfam" id="PF01549"/>
    </source>
</evidence>
<feature type="compositionally biased region" description="Basic residues" evidence="1">
    <location>
        <begin position="226"/>
        <end position="235"/>
    </location>
</feature>
<organism evidence="3 4">
    <name type="scientific">Globodera rostochiensis</name>
    <name type="common">Golden nematode worm</name>
    <name type="synonym">Heterodera rostochiensis</name>
    <dbReference type="NCBI Taxonomy" id="31243"/>
    <lineage>
        <taxon>Eukaryota</taxon>
        <taxon>Metazoa</taxon>
        <taxon>Ecdysozoa</taxon>
        <taxon>Nematoda</taxon>
        <taxon>Chromadorea</taxon>
        <taxon>Rhabditida</taxon>
        <taxon>Tylenchina</taxon>
        <taxon>Tylenchomorpha</taxon>
        <taxon>Tylenchoidea</taxon>
        <taxon>Heteroderidae</taxon>
        <taxon>Heteroderinae</taxon>
        <taxon>Globodera</taxon>
    </lineage>
</organism>
<proteinExistence type="predicted"/>
<reference evidence="4" key="1">
    <citation type="submission" date="2022-11" db="UniProtKB">
        <authorList>
            <consortium name="WormBaseParasite"/>
        </authorList>
    </citation>
    <scope>IDENTIFICATION</scope>
</reference>